<dbReference type="EMBL" id="BNJF01000009">
    <property type="protein sequence ID" value="GHO50869.1"/>
    <property type="molecule type" value="Genomic_DNA"/>
</dbReference>
<comment type="caution">
    <text evidence="1">The sequence shown here is derived from an EMBL/GenBank/DDBJ whole genome shotgun (WGS) entry which is preliminary data.</text>
</comment>
<protein>
    <recommendedName>
        <fullName evidence="3">Pentapeptide repeat-containing protein</fullName>
    </recommendedName>
</protein>
<evidence type="ECO:0000313" key="1">
    <source>
        <dbReference type="EMBL" id="GHO50869.1"/>
    </source>
</evidence>
<keyword evidence="2" id="KW-1185">Reference proteome</keyword>
<dbReference type="Pfam" id="PF00805">
    <property type="entry name" value="Pentapeptide"/>
    <property type="match status" value="1"/>
</dbReference>
<dbReference type="Proteomes" id="UP000612362">
    <property type="component" value="Unassembled WGS sequence"/>
</dbReference>
<dbReference type="Gene3D" id="2.160.20.80">
    <property type="entry name" value="E3 ubiquitin-protein ligase SopA"/>
    <property type="match status" value="2"/>
</dbReference>
<dbReference type="InterPro" id="IPR051082">
    <property type="entry name" value="Pentapeptide-BTB/POZ_domain"/>
</dbReference>
<evidence type="ECO:0008006" key="3">
    <source>
        <dbReference type="Google" id="ProtNLM"/>
    </source>
</evidence>
<reference evidence="1" key="1">
    <citation type="submission" date="2020-10" db="EMBL/GenBank/DDBJ databases">
        <title>Taxonomic study of unclassified bacteria belonging to the class Ktedonobacteria.</title>
        <authorList>
            <person name="Yabe S."/>
            <person name="Wang C.M."/>
            <person name="Zheng Y."/>
            <person name="Sakai Y."/>
            <person name="Cavaletti L."/>
            <person name="Monciardini P."/>
            <person name="Donadio S."/>
        </authorList>
    </citation>
    <scope>NUCLEOTIDE SEQUENCE</scope>
    <source>
        <strain evidence="1">SOSP1-1</strain>
    </source>
</reference>
<dbReference type="PANTHER" id="PTHR14136">
    <property type="entry name" value="BTB_POZ DOMAIN-CONTAINING PROTEIN KCTD9"/>
    <property type="match status" value="1"/>
</dbReference>
<gene>
    <name evidence="1" type="ORF">KSX_90320</name>
</gene>
<accession>A0A8J3IFA7</accession>
<name>A0A8J3IFA7_9CHLR</name>
<evidence type="ECO:0000313" key="2">
    <source>
        <dbReference type="Proteomes" id="UP000612362"/>
    </source>
</evidence>
<dbReference type="InterPro" id="IPR001646">
    <property type="entry name" value="5peptide_repeat"/>
</dbReference>
<sequence>MNEMLTSMSCTDLLLTMALATTPQTLQQCRFDENADLSDARFGSVLSYYPACFSFSEERRQWHIKPARRMTFSHCDFSGTQFSGWDLAHVEFSYCRFDGASFDACTLRDATFRDCFFYNAQFMETVRMEEVRFHTCTLTNTFLLASWEQCCFTNCSLVGCKASQAAFRDGEFSGGYLTGDFSGCDFAETTFNGVDMRGADLTDADFAQANFDDERFLIGHVLAEHAFLGEVGRQEAILRQMAARYVQQCYGSCWRGFIEAFASYPGLLAWAYRVLSTYPCLKGKLRYYKSHAPQSEVELMEHGEQISQVESAE</sequence>
<organism evidence="1 2">
    <name type="scientific">Ktedonospora formicarum</name>
    <dbReference type="NCBI Taxonomy" id="2778364"/>
    <lineage>
        <taxon>Bacteria</taxon>
        <taxon>Bacillati</taxon>
        <taxon>Chloroflexota</taxon>
        <taxon>Ktedonobacteria</taxon>
        <taxon>Ktedonobacterales</taxon>
        <taxon>Ktedonobacteraceae</taxon>
        <taxon>Ktedonospora</taxon>
    </lineage>
</organism>
<dbReference type="Pfam" id="PF13599">
    <property type="entry name" value="Pentapeptide_4"/>
    <property type="match status" value="1"/>
</dbReference>
<dbReference type="PANTHER" id="PTHR14136:SF17">
    <property type="entry name" value="BTB_POZ DOMAIN-CONTAINING PROTEIN KCTD9"/>
    <property type="match status" value="1"/>
</dbReference>
<dbReference type="SUPFAM" id="SSF141571">
    <property type="entry name" value="Pentapeptide repeat-like"/>
    <property type="match status" value="1"/>
</dbReference>
<dbReference type="AlphaFoldDB" id="A0A8J3IFA7"/>
<proteinExistence type="predicted"/>